<dbReference type="Proteomes" id="UP001201163">
    <property type="component" value="Unassembled WGS sequence"/>
</dbReference>
<reference evidence="2" key="1">
    <citation type="submission" date="2022-01" db="EMBL/GenBank/DDBJ databases">
        <title>Comparative genomics reveals a dynamic genome evolution in the ectomycorrhizal milk-cap (Lactarius) mushrooms.</title>
        <authorList>
            <consortium name="DOE Joint Genome Institute"/>
            <person name="Lebreton A."/>
            <person name="Tang N."/>
            <person name="Kuo A."/>
            <person name="LaButti K."/>
            <person name="Drula E."/>
            <person name="Barry K."/>
            <person name="Clum A."/>
            <person name="Lipzen A."/>
            <person name="Mousain D."/>
            <person name="Ng V."/>
            <person name="Wang R."/>
            <person name="Wang X."/>
            <person name="Dai Y."/>
            <person name="Henrissat B."/>
            <person name="Grigoriev I.V."/>
            <person name="Guerin-Laguette A."/>
            <person name="Yu F."/>
            <person name="Martin F.M."/>
        </authorList>
    </citation>
    <scope>NUCLEOTIDE SEQUENCE</scope>
    <source>
        <strain evidence="2">QP</strain>
    </source>
</reference>
<dbReference type="AlphaFoldDB" id="A0AAD4Q7M0"/>
<keyword evidence="3" id="KW-1185">Reference proteome</keyword>
<evidence type="ECO:0000313" key="2">
    <source>
        <dbReference type="EMBL" id="KAH8990572.1"/>
    </source>
</evidence>
<feature type="region of interest" description="Disordered" evidence="1">
    <location>
        <begin position="126"/>
        <end position="152"/>
    </location>
</feature>
<evidence type="ECO:0000313" key="3">
    <source>
        <dbReference type="Proteomes" id="UP001201163"/>
    </source>
</evidence>
<evidence type="ECO:0000256" key="1">
    <source>
        <dbReference type="SAM" id="MobiDB-lite"/>
    </source>
</evidence>
<comment type="caution">
    <text evidence="2">The sequence shown here is derived from an EMBL/GenBank/DDBJ whole genome shotgun (WGS) entry which is preliminary data.</text>
</comment>
<sequence length="224" mass="24777">MGRVGGPFAATNVARPHAGAYATSPSGNTGQYPARALPQAPSAERTSLQLAESCGGQSVKRRTPTFWFWYIAMDRATKSSLSSWSQELGLWGADCWEQMWATKEVTHPKTETSCIWFVDGTSNASDSTIRKQKTPSPTGHRQYVVPEPGEKINDNATEAAPDHWISWHLPYCAAPTQRCGTFALGRPLRPLGDTSNIPPHPPEVRRKEGVVILYNSARKWEELR</sequence>
<organism evidence="2 3">
    <name type="scientific">Lactarius akahatsu</name>
    <dbReference type="NCBI Taxonomy" id="416441"/>
    <lineage>
        <taxon>Eukaryota</taxon>
        <taxon>Fungi</taxon>
        <taxon>Dikarya</taxon>
        <taxon>Basidiomycota</taxon>
        <taxon>Agaricomycotina</taxon>
        <taxon>Agaricomycetes</taxon>
        <taxon>Russulales</taxon>
        <taxon>Russulaceae</taxon>
        <taxon>Lactarius</taxon>
    </lineage>
</organism>
<dbReference type="EMBL" id="JAKELL010000030">
    <property type="protein sequence ID" value="KAH8990572.1"/>
    <property type="molecule type" value="Genomic_DNA"/>
</dbReference>
<proteinExistence type="predicted"/>
<accession>A0AAD4Q7M0</accession>
<name>A0AAD4Q7M0_9AGAM</name>
<gene>
    <name evidence="2" type="ORF">EDB92DRAFT_1816752</name>
</gene>
<protein>
    <submittedName>
        <fullName evidence="2">Uncharacterized protein</fullName>
    </submittedName>
</protein>
<feature type="region of interest" description="Disordered" evidence="1">
    <location>
        <begin position="19"/>
        <end position="43"/>
    </location>
</feature>